<gene>
    <name evidence="2" type="ORF">PDM28_09310</name>
</gene>
<evidence type="ECO:0000256" key="1">
    <source>
        <dbReference type="SAM" id="MobiDB-lite"/>
    </source>
</evidence>
<protein>
    <submittedName>
        <fullName evidence="2">Uncharacterized protein</fullName>
    </submittedName>
</protein>
<reference evidence="2 3" key="1">
    <citation type="submission" date="2022-12" db="EMBL/GenBank/DDBJ databases">
        <title>Two new species, Stenotrophomonas aracearum and Stenotrophomonas oahuensis, isolated from Anthurium (Araceae family) in Hawaii.</title>
        <authorList>
            <person name="Chunag S.C."/>
            <person name="Dobhal S."/>
            <person name="Alvarez A."/>
            <person name="Arif M."/>
        </authorList>
    </citation>
    <scope>NUCLEOTIDE SEQUENCE [LARGE SCALE GENOMIC DNA]</scope>
    <source>
        <strain evidence="2 3">A5588</strain>
    </source>
</reference>
<dbReference type="EMBL" id="CP115543">
    <property type="protein sequence ID" value="WNH50466.1"/>
    <property type="molecule type" value="Genomic_DNA"/>
</dbReference>
<evidence type="ECO:0000313" key="3">
    <source>
        <dbReference type="Proteomes" id="UP001305421"/>
    </source>
</evidence>
<name>A0ABY9YHZ6_9GAMM</name>
<keyword evidence="3" id="KW-1185">Reference proteome</keyword>
<evidence type="ECO:0000313" key="2">
    <source>
        <dbReference type="EMBL" id="WNH50466.1"/>
    </source>
</evidence>
<dbReference type="RefSeq" id="WP_311184570.1">
    <property type="nucleotide sequence ID" value="NZ_CP115543.1"/>
</dbReference>
<sequence length="88" mass="9844">MPGQITQDEAFLAMMSLLEKGLVTTQRNLRQELGGRGSGPRLKGFIDEFYARYGRAMVTPPSSATEPGDDGRSLRPDDFIDLQRQLDR</sequence>
<organism evidence="2 3">
    <name type="scientific">Stenotrophomonas aracearum</name>
    <dbReference type="NCBI Taxonomy" id="3003272"/>
    <lineage>
        <taxon>Bacteria</taxon>
        <taxon>Pseudomonadati</taxon>
        <taxon>Pseudomonadota</taxon>
        <taxon>Gammaproteobacteria</taxon>
        <taxon>Lysobacterales</taxon>
        <taxon>Lysobacteraceae</taxon>
        <taxon>Stenotrophomonas</taxon>
    </lineage>
</organism>
<feature type="region of interest" description="Disordered" evidence="1">
    <location>
        <begin position="57"/>
        <end position="77"/>
    </location>
</feature>
<proteinExistence type="predicted"/>
<dbReference type="Proteomes" id="UP001305421">
    <property type="component" value="Chromosome"/>
</dbReference>
<accession>A0ABY9YHZ6</accession>